<dbReference type="STRING" id="1458307.OSB_11640"/>
<keyword evidence="2" id="KW-1185">Reference proteome</keyword>
<evidence type="ECO:0000313" key="1">
    <source>
        <dbReference type="EMBL" id="AKS45720.1"/>
    </source>
</evidence>
<name>A0A0K0Y479_9RHOB</name>
<gene>
    <name evidence="1" type="ORF">OSB_11640</name>
</gene>
<protein>
    <submittedName>
        <fullName evidence="1">Uncharacterized protein</fullName>
    </submittedName>
</protein>
<organism evidence="1 2">
    <name type="scientific">Octadecabacter temperatus</name>
    <dbReference type="NCBI Taxonomy" id="1458307"/>
    <lineage>
        <taxon>Bacteria</taxon>
        <taxon>Pseudomonadati</taxon>
        <taxon>Pseudomonadota</taxon>
        <taxon>Alphaproteobacteria</taxon>
        <taxon>Rhodobacterales</taxon>
        <taxon>Roseobacteraceae</taxon>
        <taxon>Octadecabacter</taxon>
    </lineage>
</organism>
<dbReference type="PROSITE" id="PS51257">
    <property type="entry name" value="PROKAR_LIPOPROTEIN"/>
    <property type="match status" value="1"/>
</dbReference>
<dbReference type="PATRIC" id="fig|1458307.3.peg.1179"/>
<dbReference type="KEGG" id="otm:OSB_11640"/>
<evidence type="ECO:0000313" key="2">
    <source>
        <dbReference type="Proteomes" id="UP000067444"/>
    </source>
</evidence>
<dbReference type="RefSeq" id="WP_049834085.1">
    <property type="nucleotide sequence ID" value="NZ_CP012160.1"/>
</dbReference>
<sequence length="183" mass="18846">MKYVITIAALAGLTACAEGSFLGGMQNTDPAVVVPVAVTVEGPDLSPSRGEAFAPPVRPTLDRTQTRPDLPPPPPPTARTVEQFDTTTAEDRAAAVAPPASGERRLGTTIASLGSPTDPGIWFKTPLVSEVTQGRVDYNGKSVNVELRPSGGAAGSGSQISLAAMRLIEAPLTGLPEVTVYAN</sequence>
<accession>A0A0K0Y479</accession>
<proteinExistence type="predicted"/>
<reference evidence="1 2" key="1">
    <citation type="journal article" date="2015" name="Genome Announc.">
        <title>Closed Genome Sequence of Octadecabacter temperatus SB1, the First Mesophilic Species of the Genus Octadecabacter.</title>
        <authorList>
            <person name="Voget S."/>
            <person name="Billerbeck S."/>
            <person name="Simon M."/>
            <person name="Daniel R."/>
        </authorList>
    </citation>
    <scope>NUCLEOTIDE SEQUENCE [LARGE SCALE GENOMIC DNA]</scope>
    <source>
        <strain evidence="1 2">SB1</strain>
    </source>
</reference>
<dbReference type="OrthoDB" id="7871639at2"/>
<dbReference type="Proteomes" id="UP000067444">
    <property type="component" value="Chromosome"/>
</dbReference>
<dbReference type="AlphaFoldDB" id="A0A0K0Y479"/>
<dbReference type="EMBL" id="CP012160">
    <property type="protein sequence ID" value="AKS45720.1"/>
    <property type="molecule type" value="Genomic_DNA"/>
</dbReference>